<accession>A0A385D1R9</accession>
<proteinExistence type="predicted"/>
<evidence type="ECO:0000313" key="1">
    <source>
        <dbReference type="EMBL" id="AXQ51444.1"/>
    </source>
</evidence>
<protein>
    <submittedName>
        <fullName evidence="1">Head-to-tail connector complex protein</fullName>
    </submittedName>
</protein>
<dbReference type="Proteomes" id="UP000263445">
    <property type="component" value="Segment"/>
</dbReference>
<evidence type="ECO:0000313" key="2">
    <source>
        <dbReference type="Proteomes" id="UP000263445"/>
    </source>
</evidence>
<sequence>MPYLGPDTIELIFRDPAPGVDANGQPNVTDRVVSKGNCALTVTTATEREGVTSNTENGMITRYVAKAVLPVDADTTALRAVDAIRFDGRVYELSADAVPKYTLRGAPDHVRIFATCEVATPELGELVTITPKFGRDDTGQPLPDGDPFDVIARAVTPGNTAKTLGVAGEQDAADFTVVFDAGVPIKDGDAVTVRGRRGIARVALHIEQWANRDTIVVLVKSRTGGRR</sequence>
<dbReference type="EMBL" id="MH697577">
    <property type="protein sequence ID" value="AXQ51444.1"/>
    <property type="molecule type" value="Genomic_DNA"/>
</dbReference>
<gene>
    <name evidence="1" type="primary">12</name>
    <name evidence="1" type="ORF">SEA_AMOCHICK_12</name>
</gene>
<organism evidence="1 2">
    <name type="scientific">Mycobacterium phage Amochick</name>
    <dbReference type="NCBI Taxonomy" id="2301540"/>
    <lineage>
        <taxon>Viruses</taxon>
        <taxon>Duplodnaviria</taxon>
        <taxon>Heunggongvirae</taxon>
        <taxon>Uroviricota</taxon>
        <taxon>Caudoviricetes</taxon>
        <taxon>Gilesvirus</taxon>
        <taxon>Gilesvirus giles</taxon>
    </lineage>
</organism>
<reference evidence="2" key="1">
    <citation type="submission" date="2018-07" db="EMBL/GenBank/DDBJ databases">
        <authorList>
            <person name="Franco M."/>
            <person name="Long C.G."/>
            <person name="Nyagwencha E."/>
            <person name="Ho K.T."/>
            <person name="Hamzaoui H.B."/>
            <person name="Dickel M."/>
            <person name="Carrell M."/>
            <person name="Graham J."/>
            <person name="Kirkpatrick B.L."/>
            <person name="Twichell C.M."/>
            <person name="Lawson J.N."/>
            <person name="Warner M.H."/>
            <person name="Garlena R.A."/>
            <person name="Russell D.A."/>
            <person name="Pope W.H."/>
            <person name="Jacobs-Sera D."/>
            <person name="Hatfull G.F."/>
        </authorList>
    </citation>
    <scope>NUCLEOTIDE SEQUENCE [LARGE SCALE GENOMIC DNA]</scope>
</reference>
<name>A0A385D1R9_9CAUD</name>